<dbReference type="InterPro" id="IPR036866">
    <property type="entry name" value="RibonucZ/Hydroxyglut_hydro"/>
</dbReference>
<dbReference type="Pfam" id="PF00753">
    <property type="entry name" value="Lactamase_B"/>
    <property type="match status" value="1"/>
</dbReference>
<dbReference type="InterPro" id="IPR001279">
    <property type="entry name" value="Metallo-B-lactamas"/>
</dbReference>
<dbReference type="InterPro" id="IPR051453">
    <property type="entry name" value="MBL_Glyoxalase_II"/>
</dbReference>
<keyword evidence="2" id="KW-0479">Metal-binding</keyword>
<dbReference type="SUPFAM" id="SSF56281">
    <property type="entry name" value="Metallo-hydrolase/oxidoreductase"/>
    <property type="match status" value="1"/>
</dbReference>
<sequence>MSLEPGAVRRFDLSGVNAYLVDDDETLTLVDAGTPRDGDRIRGLLNRAGLGVGDIERVLVTHYDVDHVGTLGSLGLGSDVPIYVAEPDAAYLQGEVVPLLTNLKGVIQRVTAPFVEVPDNEVRLVADGDSVGGFDVYRTPGHTPGHVCYHHDGHEAAFLGDLVRESGGGLGQLPRFMSYDRDQNAESIREFAARVPPFEAACVGHGRPLPRDGYGALRHLADRLS</sequence>
<dbReference type="CDD" id="cd07721">
    <property type="entry name" value="yflN-like_MBL-fold"/>
    <property type="match status" value="1"/>
</dbReference>
<accession>A0A1I2NF53</accession>
<proteinExistence type="predicted"/>
<evidence type="ECO:0000313" key="6">
    <source>
        <dbReference type="EMBL" id="SFG00136.1"/>
    </source>
</evidence>
<organism evidence="6 7">
    <name type="scientific">Halopelagius inordinatus</name>
    <dbReference type="NCBI Taxonomy" id="553467"/>
    <lineage>
        <taxon>Archaea</taxon>
        <taxon>Methanobacteriati</taxon>
        <taxon>Methanobacteriota</taxon>
        <taxon>Stenosarchaea group</taxon>
        <taxon>Halobacteria</taxon>
        <taxon>Halobacteriales</taxon>
        <taxon>Haloferacaceae</taxon>
    </lineage>
</organism>
<dbReference type="AlphaFoldDB" id="A0A1I2NF53"/>
<dbReference type="EMBL" id="FOOQ01000001">
    <property type="protein sequence ID" value="SFG00136.1"/>
    <property type="molecule type" value="Genomic_DNA"/>
</dbReference>
<dbReference type="PANTHER" id="PTHR46233:SF3">
    <property type="entry name" value="HYDROXYACYLGLUTATHIONE HYDROLASE GLOC"/>
    <property type="match status" value="1"/>
</dbReference>
<evidence type="ECO:0000313" key="7">
    <source>
        <dbReference type="Proteomes" id="UP000198876"/>
    </source>
</evidence>
<dbReference type="PANTHER" id="PTHR46233">
    <property type="entry name" value="HYDROXYACYLGLUTATHIONE HYDROLASE GLOC"/>
    <property type="match status" value="1"/>
</dbReference>
<dbReference type="STRING" id="553467.SAMN04488063_1092"/>
<dbReference type="SMART" id="SM00849">
    <property type="entry name" value="Lactamase_B"/>
    <property type="match status" value="1"/>
</dbReference>
<dbReference type="OrthoDB" id="197151at2157"/>
<keyword evidence="7" id="KW-1185">Reference proteome</keyword>
<keyword evidence="3" id="KW-0378">Hydrolase</keyword>
<evidence type="ECO:0000256" key="1">
    <source>
        <dbReference type="ARBA" id="ARBA00001947"/>
    </source>
</evidence>
<reference evidence="7" key="1">
    <citation type="submission" date="2016-10" db="EMBL/GenBank/DDBJ databases">
        <authorList>
            <person name="Varghese N."/>
            <person name="Submissions S."/>
        </authorList>
    </citation>
    <scope>NUCLEOTIDE SEQUENCE [LARGE SCALE GENOMIC DNA]</scope>
    <source>
        <strain evidence="7">CGMCC 1.7739</strain>
    </source>
</reference>
<evidence type="ECO:0000256" key="2">
    <source>
        <dbReference type="ARBA" id="ARBA00022723"/>
    </source>
</evidence>
<feature type="domain" description="Metallo-beta-lactamase" evidence="5">
    <location>
        <begin position="15"/>
        <end position="205"/>
    </location>
</feature>
<keyword evidence="4" id="KW-0862">Zinc</keyword>
<evidence type="ECO:0000256" key="3">
    <source>
        <dbReference type="ARBA" id="ARBA00022801"/>
    </source>
</evidence>
<dbReference type="Proteomes" id="UP000198876">
    <property type="component" value="Unassembled WGS sequence"/>
</dbReference>
<comment type="cofactor">
    <cofactor evidence="1">
        <name>Zn(2+)</name>
        <dbReference type="ChEBI" id="CHEBI:29105"/>
    </cofactor>
</comment>
<dbReference type="RefSeq" id="WP_092889503.1">
    <property type="nucleotide sequence ID" value="NZ_FOOQ01000001.1"/>
</dbReference>
<dbReference type="GO" id="GO:0046872">
    <property type="term" value="F:metal ion binding"/>
    <property type="evidence" value="ECO:0007669"/>
    <property type="project" value="UniProtKB-KW"/>
</dbReference>
<evidence type="ECO:0000259" key="5">
    <source>
        <dbReference type="SMART" id="SM00849"/>
    </source>
</evidence>
<name>A0A1I2NF53_9EURY</name>
<evidence type="ECO:0000256" key="4">
    <source>
        <dbReference type="ARBA" id="ARBA00022833"/>
    </source>
</evidence>
<dbReference type="GO" id="GO:0016787">
    <property type="term" value="F:hydrolase activity"/>
    <property type="evidence" value="ECO:0007669"/>
    <property type="project" value="UniProtKB-KW"/>
</dbReference>
<gene>
    <name evidence="6" type="ORF">SAMN04488063_1092</name>
</gene>
<protein>
    <submittedName>
        <fullName evidence="6">Glyoxylase, beta-lactamase superfamily II</fullName>
    </submittedName>
</protein>
<dbReference type="Gene3D" id="3.60.15.10">
    <property type="entry name" value="Ribonuclease Z/Hydroxyacylglutathione hydrolase-like"/>
    <property type="match status" value="1"/>
</dbReference>